<dbReference type="SFLD" id="SFLDS00003">
    <property type="entry name" value="Haloacid_Dehalogenase"/>
    <property type="match status" value="1"/>
</dbReference>
<dbReference type="OrthoDB" id="5498330at2"/>
<name>A0A193G6T0_9BORD</name>
<dbReference type="SFLD" id="SFLDG01140">
    <property type="entry name" value="C2.B:_Phosphomannomutase_and_P"/>
    <property type="match status" value="1"/>
</dbReference>
<dbReference type="Gene3D" id="3.30.1240.10">
    <property type="match status" value="1"/>
</dbReference>
<dbReference type="KEGG" id="bbro:BAU06_20855"/>
<dbReference type="AlphaFoldDB" id="A0A193G6T0"/>
<proteinExistence type="predicted"/>
<evidence type="ECO:0000313" key="4">
    <source>
        <dbReference type="Proteomes" id="UP000092213"/>
    </source>
</evidence>
<accession>A0A193G6T0</accession>
<sequence length="290" mass="30577">MAQLELGAGGNAPGTGQRPDAKRAIRLLVSDVDGTLVRPDKQVSAPTLAAIRALREAGVAFTLVSSRPPRGMLPLVRMLDIDTPTAAFNGGAIVDTGGRTIEFHPLSTANARIALDLFAGAPAVETWVFADDKWLLRDPAGPYVPLERHTLGYDGTVVDSFEPYLDRIGKIVAASADAQGLIHLEQQINPRIAPDAHASRSQVYYLDVNHARANKGDAVAALARHLGIPLAETAVIGDGDNDVPMFERAGFSIAMAQASAQVRARATVTTASNADDGLAAAVHRFILPAL</sequence>
<keyword evidence="3" id="KW-1185">Reference proteome</keyword>
<evidence type="ECO:0000313" key="3">
    <source>
        <dbReference type="Proteomes" id="UP000091897"/>
    </source>
</evidence>
<keyword evidence="2" id="KW-0378">Hydrolase</keyword>
<dbReference type="STRING" id="463025.BAU08_21385"/>
<dbReference type="InterPro" id="IPR023214">
    <property type="entry name" value="HAD_sf"/>
</dbReference>
<dbReference type="GO" id="GO:0005829">
    <property type="term" value="C:cytosol"/>
    <property type="evidence" value="ECO:0007669"/>
    <property type="project" value="TreeGrafter"/>
</dbReference>
<evidence type="ECO:0000313" key="1">
    <source>
        <dbReference type="EMBL" id="ANN69815.1"/>
    </source>
</evidence>
<dbReference type="PROSITE" id="PS01229">
    <property type="entry name" value="COF_2"/>
    <property type="match status" value="1"/>
</dbReference>
<evidence type="ECO:0000313" key="2">
    <source>
        <dbReference type="EMBL" id="ANN74964.1"/>
    </source>
</evidence>
<dbReference type="GO" id="GO:0016791">
    <property type="term" value="F:phosphatase activity"/>
    <property type="evidence" value="ECO:0007669"/>
    <property type="project" value="UniProtKB-ARBA"/>
</dbReference>
<organism evidence="2 4">
    <name type="scientific">Bordetella bronchialis</name>
    <dbReference type="NCBI Taxonomy" id="463025"/>
    <lineage>
        <taxon>Bacteria</taxon>
        <taxon>Pseudomonadati</taxon>
        <taxon>Pseudomonadota</taxon>
        <taxon>Betaproteobacteria</taxon>
        <taxon>Burkholderiales</taxon>
        <taxon>Alcaligenaceae</taxon>
        <taxon>Bordetella</taxon>
    </lineage>
</organism>
<dbReference type="EMBL" id="CP016170">
    <property type="protein sequence ID" value="ANN69815.1"/>
    <property type="molecule type" value="Genomic_DNA"/>
</dbReference>
<dbReference type="PANTHER" id="PTHR10000:SF8">
    <property type="entry name" value="HAD SUPERFAMILY HYDROLASE-LIKE, TYPE 3"/>
    <property type="match status" value="1"/>
</dbReference>
<reference evidence="3 4" key="1">
    <citation type="submission" date="2016-06" db="EMBL/GenBank/DDBJ databases">
        <title>Complete genome sequences of Bordetella bronchialis and Bordetella flabilis.</title>
        <authorList>
            <person name="LiPuma J.J."/>
            <person name="Spilker T."/>
        </authorList>
    </citation>
    <scope>NUCLEOTIDE SEQUENCE [LARGE SCALE GENOMIC DNA]</scope>
    <source>
        <strain evidence="2 4">AU17976</strain>
        <strain evidence="1 3">AU3182</strain>
    </source>
</reference>
<dbReference type="NCBIfam" id="TIGR01484">
    <property type="entry name" value="HAD-SF-IIB"/>
    <property type="match status" value="2"/>
</dbReference>
<dbReference type="Proteomes" id="UP000092213">
    <property type="component" value="Chromosome"/>
</dbReference>
<dbReference type="NCBIfam" id="TIGR00099">
    <property type="entry name" value="Cof-subfamily"/>
    <property type="match status" value="1"/>
</dbReference>
<gene>
    <name evidence="1" type="ORF">BAU06_20855</name>
    <name evidence="2" type="ORF">BAU08_21385</name>
</gene>
<dbReference type="InterPro" id="IPR036412">
    <property type="entry name" value="HAD-like_sf"/>
</dbReference>
<dbReference type="CDD" id="cd07516">
    <property type="entry name" value="HAD_Pase"/>
    <property type="match status" value="1"/>
</dbReference>
<dbReference type="PANTHER" id="PTHR10000">
    <property type="entry name" value="PHOSPHOSERINE PHOSPHATASE"/>
    <property type="match status" value="1"/>
</dbReference>
<dbReference type="GO" id="GO:0000287">
    <property type="term" value="F:magnesium ion binding"/>
    <property type="evidence" value="ECO:0007669"/>
    <property type="project" value="TreeGrafter"/>
</dbReference>
<dbReference type="Proteomes" id="UP000091897">
    <property type="component" value="Chromosome"/>
</dbReference>
<dbReference type="InterPro" id="IPR000150">
    <property type="entry name" value="Cof"/>
</dbReference>
<dbReference type="RefSeq" id="WP_066359455.1">
    <property type="nucleotide sequence ID" value="NZ_CBCSFJ010000032.1"/>
</dbReference>
<dbReference type="EMBL" id="CP016171">
    <property type="protein sequence ID" value="ANN74964.1"/>
    <property type="molecule type" value="Genomic_DNA"/>
</dbReference>
<dbReference type="SUPFAM" id="SSF56784">
    <property type="entry name" value="HAD-like"/>
    <property type="match status" value="1"/>
</dbReference>
<dbReference type="Pfam" id="PF08282">
    <property type="entry name" value="Hydrolase_3"/>
    <property type="match status" value="1"/>
</dbReference>
<dbReference type="InterPro" id="IPR006379">
    <property type="entry name" value="HAD-SF_hydro_IIB"/>
</dbReference>
<dbReference type="Gene3D" id="3.40.50.1000">
    <property type="entry name" value="HAD superfamily/HAD-like"/>
    <property type="match status" value="1"/>
</dbReference>
<protein>
    <submittedName>
        <fullName evidence="2">Hydrolase</fullName>
    </submittedName>
</protein>